<reference evidence="2 3" key="1">
    <citation type="submission" date="2020-03" db="EMBL/GenBank/DDBJ databases">
        <title>Leucobacter sp. nov., isolated from beetles.</title>
        <authorList>
            <person name="Hyun D.-W."/>
            <person name="Bae J.-W."/>
        </authorList>
    </citation>
    <scope>NUCLEOTIDE SEQUENCE [LARGE SCALE GENOMIC DNA]</scope>
    <source>
        <strain evidence="2 3">HDW9A</strain>
    </source>
</reference>
<dbReference type="EMBL" id="CP049933">
    <property type="protein sequence ID" value="QIM19100.1"/>
    <property type="molecule type" value="Genomic_DNA"/>
</dbReference>
<name>A0ABX6K236_9MICO</name>
<evidence type="ECO:0000313" key="2">
    <source>
        <dbReference type="EMBL" id="QIM19100.1"/>
    </source>
</evidence>
<dbReference type="Proteomes" id="UP000503441">
    <property type="component" value="Chromosome"/>
</dbReference>
<accession>A0ABX6K236</accession>
<dbReference type="RefSeq" id="WP_166331339.1">
    <property type="nucleotide sequence ID" value="NZ_CP049933.1"/>
</dbReference>
<feature type="chain" id="PRO_5047152051" evidence="1">
    <location>
        <begin position="28"/>
        <end position="57"/>
    </location>
</feature>
<gene>
    <name evidence="2" type="ORF">G7066_11975</name>
</gene>
<protein>
    <submittedName>
        <fullName evidence="2">Uncharacterized protein</fullName>
    </submittedName>
</protein>
<evidence type="ECO:0000256" key="1">
    <source>
        <dbReference type="SAM" id="SignalP"/>
    </source>
</evidence>
<sequence length="57" mass="5682">MKHTNPFRQPSIFIAVSLTLACVIALAASFAMTTAIGSVVPSAVSSGGDSVTSATTP</sequence>
<proteinExistence type="predicted"/>
<keyword evidence="3" id="KW-1185">Reference proteome</keyword>
<feature type="signal peptide" evidence="1">
    <location>
        <begin position="1"/>
        <end position="27"/>
    </location>
</feature>
<dbReference type="PROSITE" id="PS51257">
    <property type="entry name" value="PROKAR_LIPOPROTEIN"/>
    <property type="match status" value="1"/>
</dbReference>
<evidence type="ECO:0000313" key="3">
    <source>
        <dbReference type="Proteomes" id="UP000503441"/>
    </source>
</evidence>
<organism evidence="2 3">
    <name type="scientific">Leucobacter coleopterorum</name>
    <dbReference type="NCBI Taxonomy" id="2714933"/>
    <lineage>
        <taxon>Bacteria</taxon>
        <taxon>Bacillati</taxon>
        <taxon>Actinomycetota</taxon>
        <taxon>Actinomycetes</taxon>
        <taxon>Micrococcales</taxon>
        <taxon>Microbacteriaceae</taxon>
        <taxon>Leucobacter</taxon>
    </lineage>
</organism>
<keyword evidence="1" id="KW-0732">Signal</keyword>